<keyword evidence="2" id="KW-1185">Reference proteome</keyword>
<name>A0A7X2XVX4_9LACO</name>
<evidence type="ECO:0000313" key="2">
    <source>
        <dbReference type="Proteomes" id="UP000466388"/>
    </source>
</evidence>
<accession>A0A7X2XVX4</accession>
<proteinExistence type="predicted"/>
<gene>
    <name evidence="1" type="ORF">GM612_08135</name>
</gene>
<protein>
    <submittedName>
        <fullName evidence="1">Uncharacterized protein</fullName>
    </submittedName>
</protein>
<reference evidence="1 2" key="1">
    <citation type="submission" date="2019-11" db="EMBL/GenBank/DDBJ databases">
        <title>Lactobacillus sp. nov. CRM56-3, isolated from fermented tea leaves.</title>
        <authorList>
            <person name="Phuengjayaem S."/>
            <person name="Tanasupawat S."/>
        </authorList>
    </citation>
    <scope>NUCLEOTIDE SEQUENCE [LARGE SCALE GENOMIC DNA]</scope>
    <source>
        <strain evidence="1 2">CRM56-3</strain>
    </source>
</reference>
<dbReference type="RefSeq" id="WP_155431885.1">
    <property type="nucleotide sequence ID" value="NZ_WNJO01000008.1"/>
</dbReference>
<organism evidence="1 2">
    <name type="scientific">Secundilactobacillus folii</name>
    <dbReference type="NCBI Taxonomy" id="2678357"/>
    <lineage>
        <taxon>Bacteria</taxon>
        <taxon>Bacillati</taxon>
        <taxon>Bacillota</taxon>
        <taxon>Bacilli</taxon>
        <taxon>Lactobacillales</taxon>
        <taxon>Lactobacillaceae</taxon>
        <taxon>Secundilactobacillus</taxon>
    </lineage>
</organism>
<dbReference type="AlphaFoldDB" id="A0A7X2XVX4"/>
<dbReference type="EMBL" id="WNJO01000008">
    <property type="protein sequence ID" value="MTV82614.1"/>
    <property type="molecule type" value="Genomic_DNA"/>
</dbReference>
<comment type="caution">
    <text evidence="1">The sequence shown here is derived from an EMBL/GenBank/DDBJ whole genome shotgun (WGS) entry which is preliminary data.</text>
</comment>
<dbReference type="Proteomes" id="UP000466388">
    <property type="component" value="Unassembled WGS sequence"/>
</dbReference>
<sequence>MKRFLTSVLLTAGASLALHLYQKKQTPLSFAREVVNNVQTKKQALTEVEHQQAAVRHRLVAFQRELAKAQPVIDDLTKSVDQFQFKIQPHLDKLSDRLENVGKTHAND</sequence>
<evidence type="ECO:0000313" key="1">
    <source>
        <dbReference type="EMBL" id="MTV82614.1"/>
    </source>
</evidence>